<dbReference type="AlphaFoldDB" id="Q3C016"/>
<protein>
    <submittedName>
        <fullName evidence="1">Uncharacterized protein</fullName>
    </submittedName>
</protein>
<evidence type="ECO:0000313" key="1">
    <source>
        <dbReference type="EMBL" id="CAJ19900.1"/>
    </source>
</evidence>
<dbReference type="EMBL" id="AM039951">
    <property type="protein sequence ID" value="CAJ19900.1"/>
    <property type="molecule type" value="Genomic_DNA"/>
</dbReference>
<proteinExistence type="predicted"/>
<dbReference type="HOGENOM" id="CLU_3124133_0_0_6"/>
<evidence type="ECO:0000313" key="2">
    <source>
        <dbReference type="Proteomes" id="UP000007069"/>
    </source>
</evidence>
<keyword evidence="1" id="KW-0614">Plasmid</keyword>
<dbReference type="KEGG" id="xcv:XCVd0088"/>
<geneLocation type="plasmid" evidence="1 2">
    <name>pXCV183</name>
</geneLocation>
<reference evidence="1 2" key="1">
    <citation type="journal article" date="2005" name="J. Bacteriol.">
        <title>Insights into genome plasticity and pathogenicity of the plant pathogenic Bacterium Xanthomonas campestris pv. vesicatoria revealed by the complete genome sequence.</title>
        <authorList>
            <person name="Thieme F."/>
            <person name="Koebnik R."/>
            <person name="Bekel T."/>
            <person name="Berger C."/>
            <person name="Boch J."/>
            <person name="Buettner D."/>
            <person name="Caldana C."/>
            <person name="Gaigalat L."/>
            <person name="Goesmann A."/>
            <person name="Kay S."/>
            <person name="Kirchner O."/>
            <person name="Lanz C."/>
            <person name="Linke B."/>
            <person name="McHardy A.C."/>
            <person name="Meyer F."/>
            <person name="Mittenhuber G."/>
            <person name="Nies D.H."/>
            <person name="Niesbach-Kloesgen U."/>
            <person name="Patschkowski T."/>
            <person name="Rueckert C."/>
            <person name="Rupp O."/>
            <person name="Schneicker S."/>
            <person name="Schuster S.C."/>
            <person name="Vorhoelter F.J."/>
            <person name="Weber E."/>
            <person name="Puehler A."/>
            <person name="Bonas U."/>
            <person name="Bartels D."/>
            <person name="Kaiser O."/>
        </authorList>
    </citation>
    <scope>NUCLEOTIDE SEQUENCE [LARGE SCALE GENOMIC DNA]</scope>
    <source>
        <strain evidence="1 2">85-10</strain>
        <plasmid evidence="1 2">pXCV183</plasmid>
    </source>
</reference>
<organism evidence="2">
    <name type="scientific">Xanthomonas euvesicatoria pv. vesicatoria (strain 85-10)</name>
    <name type="common">Xanthomonas campestris pv. vesicatoria</name>
    <dbReference type="NCBI Taxonomy" id="316273"/>
    <lineage>
        <taxon>Bacteria</taxon>
        <taxon>Pseudomonadati</taxon>
        <taxon>Pseudomonadota</taxon>
        <taxon>Gammaproteobacteria</taxon>
        <taxon>Lysobacterales</taxon>
        <taxon>Lysobacteraceae</taxon>
        <taxon>Xanthomonas</taxon>
    </lineage>
</organism>
<name>Q3C016_XANE5</name>
<sequence length="50" mass="5371">MVWDAHAKPYCGFLLQVTARRDALAERLEQKLRASGMLGIAPASSGAKGQ</sequence>
<dbReference type="Proteomes" id="UP000007069">
    <property type="component" value="Plasmid pXCV183"/>
</dbReference>
<gene>
    <name evidence="1" type="ordered locus">XCVd0088</name>
</gene>
<accession>Q3C016</accession>